<evidence type="ECO:0008006" key="7">
    <source>
        <dbReference type="Google" id="ProtNLM"/>
    </source>
</evidence>
<dbReference type="Gene3D" id="3.40.190.10">
    <property type="entry name" value="Periplasmic binding protein-like II"/>
    <property type="match status" value="1"/>
</dbReference>
<evidence type="ECO:0000256" key="4">
    <source>
        <dbReference type="SAM" id="Phobius"/>
    </source>
</evidence>
<keyword evidence="4" id="KW-1133">Transmembrane helix</keyword>
<keyword evidence="4" id="KW-0472">Membrane</keyword>
<proteinExistence type="inferred from homology"/>
<evidence type="ECO:0000256" key="2">
    <source>
        <dbReference type="ARBA" id="ARBA00022448"/>
    </source>
</evidence>
<keyword evidence="2" id="KW-0813">Transport</keyword>
<keyword evidence="3" id="KW-0732">Signal</keyword>
<reference evidence="5 6" key="1">
    <citation type="journal article" date="2015" name="Nature">
        <title>rRNA introns, odd ribosomes, and small enigmatic genomes across a large radiation of phyla.</title>
        <authorList>
            <person name="Brown C.T."/>
            <person name="Hug L.A."/>
            <person name="Thomas B.C."/>
            <person name="Sharon I."/>
            <person name="Castelle C.J."/>
            <person name="Singh A."/>
            <person name="Wilkins M.J."/>
            <person name="Williams K.H."/>
            <person name="Banfield J.F."/>
        </authorList>
    </citation>
    <scope>NUCLEOTIDE SEQUENCE [LARGE SCALE GENOMIC DNA]</scope>
</reference>
<keyword evidence="4" id="KW-0812">Transmembrane</keyword>
<dbReference type="PANTHER" id="PTHR43649">
    <property type="entry name" value="ARABINOSE-BINDING PROTEIN-RELATED"/>
    <property type="match status" value="1"/>
</dbReference>
<sequence>MRNPFNAIFRKEAKTTPQKSDAVNGKKVPVYPTSSGNVSAFPSAPGSAAGYEEYTYQPRPRTGFKKVSKILVMVLSFVIVLLPLAFLLLKGNPFVGKNVEKKGEITWWVLGMEERVIKKMIEEYQVKNPKAKINLIVQSEVDYRERLVNSLKEKKGPDVFTIHNSWVPMLIDQLDPVPENVYTKEDYAKDFYPVVVKDMNTTNGIVGISLEYDALTLFVNESTFSSSGETPPRTWDQFTPLATKLTIRGANNLILQSGAAMGWAENVEYWPEIVGLLMLQNKSNLYSPATTNDLSSGAIQEFGNFHSVYKVWDETLPKSTVAFAEGKAAMVFAPARAASEIKKLNPNLNFKTVIVPQVRRDDPNEPEYTYATYWVQSVWNKSGDKDLAWDFLRFLSGENSLQEMHDTSESLGLLPKAYPRISMRDKLINDKIFGSIVALAPVASSWYLADATNDGEEGINSLVNAAYKKVVDLVSMRKGGNNTAVIKALTAELKKVLSGFNIAN</sequence>
<comment type="similarity">
    <text evidence="1">Belongs to the bacterial solute-binding protein 1 family.</text>
</comment>
<dbReference type="InterPro" id="IPR006059">
    <property type="entry name" value="SBP"/>
</dbReference>
<gene>
    <name evidence="5" type="ORF">UT39_C0009G0049</name>
</gene>
<dbReference type="AlphaFoldDB" id="A0A0G0N519"/>
<evidence type="ECO:0000256" key="3">
    <source>
        <dbReference type="ARBA" id="ARBA00022729"/>
    </source>
</evidence>
<protein>
    <recommendedName>
        <fullName evidence="7">Extracellular solute-binding protein family 1</fullName>
    </recommendedName>
</protein>
<dbReference type="Pfam" id="PF13416">
    <property type="entry name" value="SBP_bac_8"/>
    <property type="match status" value="1"/>
</dbReference>
<name>A0A0G0N519_9BACT</name>
<dbReference type="SUPFAM" id="SSF53850">
    <property type="entry name" value="Periplasmic binding protein-like II"/>
    <property type="match status" value="1"/>
</dbReference>
<dbReference type="InterPro" id="IPR050490">
    <property type="entry name" value="Bact_solute-bd_prot1"/>
</dbReference>
<accession>A0A0G0N519</accession>
<dbReference type="STRING" id="1618550.UT39_C0009G0049"/>
<dbReference type="Proteomes" id="UP000034246">
    <property type="component" value="Unassembled WGS sequence"/>
</dbReference>
<organism evidence="5 6">
    <name type="scientific">Candidatus Woesebacteria bacterium GW2011_GWA1_39_21</name>
    <dbReference type="NCBI Taxonomy" id="1618550"/>
    <lineage>
        <taxon>Bacteria</taxon>
        <taxon>Candidatus Woeseibacteriota</taxon>
    </lineage>
</organism>
<dbReference type="EMBL" id="LBWP01000009">
    <property type="protein sequence ID" value="KKR11289.1"/>
    <property type="molecule type" value="Genomic_DNA"/>
</dbReference>
<evidence type="ECO:0000313" key="5">
    <source>
        <dbReference type="EMBL" id="KKR11289.1"/>
    </source>
</evidence>
<comment type="caution">
    <text evidence="5">The sequence shown here is derived from an EMBL/GenBank/DDBJ whole genome shotgun (WGS) entry which is preliminary data.</text>
</comment>
<feature type="transmembrane region" description="Helical" evidence="4">
    <location>
        <begin position="70"/>
        <end position="89"/>
    </location>
</feature>
<evidence type="ECO:0000313" key="6">
    <source>
        <dbReference type="Proteomes" id="UP000034246"/>
    </source>
</evidence>
<dbReference type="PANTHER" id="PTHR43649:SF34">
    <property type="entry name" value="ABC TRANSPORTER PERIPLASMIC-BINDING PROTEIN YCJN-RELATED"/>
    <property type="match status" value="1"/>
</dbReference>
<evidence type="ECO:0000256" key="1">
    <source>
        <dbReference type="ARBA" id="ARBA00008520"/>
    </source>
</evidence>